<keyword evidence="1" id="KW-0472">Membrane</keyword>
<dbReference type="STRING" id="1802737.A2832_00270"/>
<keyword evidence="1" id="KW-1133">Transmembrane helix</keyword>
<dbReference type="AlphaFoldDB" id="A0A1G2T1X1"/>
<dbReference type="Proteomes" id="UP000178538">
    <property type="component" value="Unassembled WGS sequence"/>
</dbReference>
<dbReference type="EMBL" id="MHVG01000009">
    <property type="protein sequence ID" value="OHA91008.1"/>
    <property type="molecule type" value="Genomic_DNA"/>
</dbReference>
<feature type="transmembrane region" description="Helical" evidence="1">
    <location>
        <begin position="48"/>
        <end position="72"/>
    </location>
</feature>
<sequence length="115" mass="12918">MNFEKEKSVRLNPEKFGMQQPKGDPMGMNQMITGMYRNMGEVSSSRPLWVKVFAILLSLIALVLPGGFLLFMTFGFGLDFTNDSFQFIVPLLFGFVLFGAGVKIVYSNTKSIFTK</sequence>
<gene>
    <name evidence="2" type="ORF">A2832_00270</name>
</gene>
<reference evidence="2 3" key="1">
    <citation type="journal article" date="2016" name="Nat. Commun.">
        <title>Thousands of microbial genomes shed light on interconnected biogeochemical processes in an aquifer system.</title>
        <authorList>
            <person name="Anantharaman K."/>
            <person name="Brown C.T."/>
            <person name="Hug L.A."/>
            <person name="Sharon I."/>
            <person name="Castelle C.J."/>
            <person name="Probst A.J."/>
            <person name="Thomas B.C."/>
            <person name="Singh A."/>
            <person name="Wilkins M.J."/>
            <person name="Karaoz U."/>
            <person name="Brodie E.L."/>
            <person name="Williams K.H."/>
            <person name="Hubbard S.S."/>
            <person name="Banfield J.F."/>
        </authorList>
    </citation>
    <scope>NUCLEOTIDE SEQUENCE [LARGE SCALE GENOMIC DNA]</scope>
</reference>
<evidence type="ECO:0000313" key="2">
    <source>
        <dbReference type="EMBL" id="OHA91008.1"/>
    </source>
</evidence>
<evidence type="ECO:0000256" key="1">
    <source>
        <dbReference type="SAM" id="Phobius"/>
    </source>
</evidence>
<accession>A0A1G2T1X1</accession>
<organism evidence="2 3">
    <name type="scientific">Candidatus Zambryskibacteria bacterium RIFCSPHIGHO2_01_FULL_44_22b</name>
    <dbReference type="NCBI Taxonomy" id="1802737"/>
    <lineage>
        <taxon>Bacteria</taxon>
        <taxon>Candidatus Zambryskiibacteriota</taxon>
    </lineage>
</organism>
<protein>
    <submittedName>
        <fullName evidence="2">Uncharacterized protein</fullName>
    </submittedName>
</protein>
<keyword evidence="1" id="KW-0812">Transmembrane</keyword>
<name>A0A1G2T1X1_9BACT</name>
<comment type="caution">
    <text evidence="2">The sequence shown here is derived from an EMBL/GenBank/DDBJ whole genome shotgun (WGS) entry which is preliminary data.</text>
</comment>
<evidence type="ECO:0000313" key="3">
    <source>
        <dbReference type="Proteomes" id="UP000178538"/>
    </source>
</evidence>
<proteinExistence type="predicted"/>
<feature type="transmembrane region" description="Helical" evidence="1">
    <location>
        <begin position="84"/>
        <end position="106"/>
    </location>
</feature>